<dbReference type="PANTHER" id="PTHR13096">
    <property type="entry name" value="MINA53 MYC INDUCED NUCLEAR ANTIGEN"/>
    <property type="match status" value="1"/>
</dbReference>
<evidence type="ECO:0000256" key="1">
    <source>
        <dbReference type="ARBA" id="ARBA00004123"/>
    </source>
</evidence>
<evidence type="ECO:0000256" key="6">
    <source>
        <dbReference type="ARBA" id="ARBA00022964"/>
    </source>
</evidence>
<comment type="catalytic activity">
    <reaction evidence="13 14">
        <text>N(6),N(6)-dimethyl-L-lysyl(36)-[histone H3] + 2 2-oxoglutarate + 2 O2 = L-lysyl(36)-[histone H3] + 2 formaldehyde + 2 succinate + 2 CO2</text>
        <dbReference type="Rhea" id="RHEA:42032"/>
        <dbReference type="Rhea" id="RHEA-COMP:9785"/>
        <dbReference type="Rhea" id="RHEA-COMP:9787"/>
        <dbReference type="ChEBI" id="CHEBI:15379"/>
        <dbReference type="ChEBI" id="CHEBI:16526"/>
        <dbReference type="ChEBI" id="CHEBI:16810"/>
        <dbReference type="ChEBI" id="CHEBI:16842"/>
        <dbReference type="ChEBI" id="CHEBI:29969"/>
        <dbReference type="ChEBI" id="CHEBI:30031"/>
        <dbReference type="ChEBI" id="CHEBI:61976"/>
        <dbReference type="EC" id="1.14.11.27"/>
    </reaction>
</comment>
<evidence type="ECO:0000313" key="17">
    <source>
        <dbReference type="Proteomes" id="UP000325440"/>
    </source>
</evidence>
<dbReference type="Pfam" id="PF21233">
    <property type="entry name" value="WHD_RIOX1"/>
    <property type="match status" value="1"/>
</dbReference>
<evidence type="ECO:0000256" key="9">
    <source>
        <dbReference type="ARBA" id="ARBA00023015"/>
    </source>
</evidence>
<evidence type="ECO:0000256" key="4">
    <source>
        <dbReference type="ARBA" id="ARBA00022723"/>
    </source>
</evidence>
<gene>
    <name evidence="16" type="ORF">CINCED_3A021437</name>
</gene>
<evidence type="ECO:0000256" key="13">
    <source>
        <dbReference type="ARBA" id="ARBA00047915"/>
    </source>
</evidence>
<dbReference type="EMBL" id="CABPRJ010001899">
    <property type="protein sequence ID" value="VVC40038.1"/>
    <property type="molecule type" value="Genomic_DNA"/>
</dbReference>
<comment type="similarity">
    <text evidence="2">Belongs to the ROX family. NO66 subfamily.</text>
</comment>
<keyword evidence="4 14" id="KW-0479">Metal-binding</keyword>
<dbReference type="AlphaFoldDB" id="A0A5E4NC62"/>
<evidence type="ECO:0000256" key="3">
    <source>
        <dbReference type="ARBA" id="ARBA00022491"/>
    </source>
</evidence>
<sequence length="513" mass="59709">MSAFEYYAKAKLQMESKKLKNKKKLKQISVKKLKTTHGVTRPKKTGHNFVLNKIYNLNLNNSTKIGQKLFEWLIHPFSIEDFMKNNWEKSILHVSRNDPNYFSELFSITELDTILRQNNLQYGTNVDITSYANNVRETHNPVGRAHPHVVWDYFNNKCSVRLQNPQLFAPEIYKFMANLQEYFGSLVGCNVYLTPPFSQGFAPHYDDIEAFVVQVDGEKHWRVYKPRSKFETLPRKSSGNFHQDEIGKPILDVILKPGDFLYMPRGYIHQADTLFTETHSLHLTFSTYQQYSMYDFLQVVINNSLNNAVKNDVAYRSGLPIGYQHFGGLCISEKPYTAQRQTFENQINQLIQNLKKHIDLDHAVDMFSLKNYYTNSLPPSISDFEALRTVANGTKMQSNGKTTEAVDIENSEVKLLRRNCFRLVEETMLDEETDKMTNEFRLYYNLDNTKLLYGNECQFVIIPDEMGLFVKKLFNTYPSFIKFSDLCDDNEQAMQLVTDLWERGLLITKDVAC</sequence>
<dbReference type="GO" id="GO:0140680">
    <property type="term" value="F:histone H3K36me/H3K36me2 demethylase activity"/>
    <property type="evidence" value="ECO:0007669"/>
    <property type="project" value="UniProtKB-EC"/>
</dbReference>
<dbReference type="InterPro" id="IPR039994">
    <property type="entry name" value="NO66-like"/>
</dbReference>
<name>A0A5E4NC62_9HEMI</name>
<keyword evidence="8 14" id="KW-0408">Iron</keyword>
<evidence type="ECO:0000256" key="14">
    <source>
        <dbReference type="RuleBase" id="RU366061"/>
    </source>
</evidence>
<comment type="subcellular location">
    <subcellularLocation>
        <location evidence="1 14">Nucleus</location>
    </subcellularLocation>
</comment>
<keyword evidence="6 14" id="KW-0223">Dioxygenase</keyword>
<evidence type="ECO:0000256" key="7">
    <source>
        <dbReference type="ARBA" id="ARBA00023002"/>
    </source>
</evidence>
<dbReference type="GO" id="GO:0005730">
    <property type="term" value="C:nucleolus"/>
    <property type="evidence" value="ECO:0007669"/>
    <property type="project" value="TreeGrafter"/>
</dbReference>
<keyword evidence="5" id="KW-0156">Chromatin regulator</keyword>
<dbReference type="SMART" id="SM00558">
    <property type="entry name" value="JmjC"/>
    <property type="match status" value="1"/>
</dbReference>
<evidence type="ECO:0000256" key="5">
    <source>
        <dbReference type="ARBA" id="ARBA00022853"/>
    </source>
</evidence>
<keyword evidence="7 14" id="KW-0560">Oxidoreductase</keyword>
<keyword evidence="9 14" id="KW-0805">Transcription regulation</keyword>
<dbReference type="InterPro" id="IPR049043">
    <property type="entry name" value="WHD_RIOX1"/>
</dbReference>
<evidence type="ECO:0000256" key="12">
    <source>
        <dbReference type="ARBA" id="ARBA00025670"/>
    </source>
</evidence>
<dbReference type="GO" id="GO:0032453">
    <property type="term" value="F:histone H3K4 demethylase activity"/>
    <property type="evidence" value="ECO:0007669"/>
    <property type="project" value="TreeGrafter"/>
</dbReference>
<proteinExistence type="inferred from homology"/>
<accession>A0A5E4NC62</accession>
<dbReference type="FunFam" id="2.60.120.650:FF:000013">
    <property type="entry name" value="Ribosomal oxygenase 1"/>
    <property type="match status" value="1"/>
</dbReference>
<evidence type="ECO:0000313" key="16">
    <source>
        <dbReference type="EMBL" id="VVC40038.1"/>
    </source>
</evidence>
<dbReference type="EC" id="1.14.11.27" evidence="14"/>
<feature type="domain" description="JmjC" evidence="15">
    <location>
        <begin position="158"/>
        <end position="304"/>
    </location>
</feature>
<keyword evidence="11 14" id="KW-0539">Nucleus</keyword>
<dbReference type="SUPFAM" id="SSF51197">
    <property type="entry name" value="Clavaminate synthase-like"/>
    <property type="match status" value="1"/>
</dbReference>
<reference evidence="16 17" key="1">
    <citation type="submission" date="2019-08" db="EMBL/GenBank/DDBJ databases">
        <authorList>
            <person name="Alioto T."/>
            <person name="Alioto T."/>
            <person name="Gomez Garrido J."/>
        </authorList>
    </citation>
    <scope>NUCLEOTIDE SEQUENCE [LARGE SCALE GENOMIC DNA]</scope>
</reference>
<dbReference type="OrthoDB" id="425950at2759"/>
<evidence type="ECO:0000256" key="2">
    <source>
        <dbReference type="ARBA" id="ARBA00010309"/>
    </source>
</evidence>
<evidence type="ECO:0000259" key="15">
    <source>
        <dbReference type="PROSITE" id="PS51184"/>
    </source>
</evidence>
<keyword evidence="10 14" id="KW-0804">Transcription</keyword>
<evidence type="ECO:0000256" key="11">
    <source>
        <dbReference type="ARBA" id="ARBA00023242"/>
    </source>
</evidence>
<keyword evidence="17" id="KW-1185">Reference proteome</keyword>
<dbReference type="Pfam" id="PF08007">
    <property type="entry name" value="JmjC_2"/>
    <property type="match status" value="1"/>
</dbReference>
<comment type="function">
    <text evidence="12">Oxygenase that can act as both a histone lysine demethylase and a ribosomal histidine hydroxylase. Specifically demethylates 'Lys-4' (H3K4me) and 'Lys-36' (H3K36me) of histone H3, thereby playing a central role in histone code.</text>
</comment>
<dbReference type="Gene3D" id="1.10.10.1500">
    <property type="entry name" value="JmjC domain-containing ribosomal oxygenase (ROX), dimer domain"/>
    <property type="match status" value="1"/>
</dbReference>
<protein>
    <recommendedName>
        <fullName evidence="14">Bifunctional lysine-specific demethylase and histidyl-hydroxylase</fullName>
        <ecNumber evidence="14">1.14.11.27</ecNumber>
    </recommendedName>
</protein>
<evidence type="ECO:0000256" key="8">
    <source>
        <dbReference type="ARBA" id="ARBA00023004"/>
    </source>
</evidence>
<dbReference type="InterPro" id="IPR003347">
    <property type="entry name" value="JmjC_dom"/>
</dbReference>
<dbReference type="PANTHER" id="PTHR13096:SF8">
    <property type="entry name" value="RIBOSOMAL OXYGENASE 1"/>
    <property type="match status" value="1"/>
</dbReference>
<organism evidence="16 17">
    <name type="scientific">Cinara cedri</name>
    <dbReference type="NCBI Taxonomy" id="506608"/>
    <lineage>
        <taxon>Eukaryota</taxon>
        <taxon>Metazoa</taxon>
        <taxon>Ecdysozoa</taxon>
        <taxon>Arthropoda</taxon>
        <taxon>Hexapoda</taxon>
        <taxon>Insecta</taxon>
        <taxon>Pterygota</taxon>
        <taxon>Neoptera</taxon>
        <taxon>Paraneoptera</taxon>
        <taxon>Hemiptera</taxon>
        <taxon>Sternorrhyncha</taxon>
        <taxon>Aphidomorpha</taxon>
        <taxon>Aphidoidea</taxon>
        <taxon>Aphididae</taxon>
        <taxon>Lachninae</taxon>
        <taxon>Cinara</taxon>
    </lineage>
</organism>
<dbReference type="Gene3D" id="3.90.930.40">
    <property type="match status" value="1"/>
</dbReference>
<dbReference type="PROSITE" id="PS51184">
    <property type="entry name" value="JMJC"/>
    <property type="match status" value="1"/>
</dbReference>
<comment type="cofactor">
    <cofactor evidence="14">
        <name>Fe(2+)</name>
        <dbReference type="ChEBI" id="CHEBI:29033"/>
    </cofactor>
    <text evidence="14">Binds 1 Fe(2+) ion per subunit.</text>
</comment>
<dbReference type="Proteomes" id="UP000325440">
    <property type="component" value="Unassembled WGS sequence"/>
</dbReference>
<evidence type="ECO:0000256" key="10">
    <source>
        <dbReference type="ARBA" id="ARBA00023163"/>
    </source>
</evidence>
<keyword evidence="3" id="KW-0678">Repressor</keyword>
<dbReference type="Gene3D" id="2.60.120.650">
    <property type="entry name" value="Cupin"/>
    <property type="match status" value="1"/>
</dbReference>
<dbReference type="GO" id="GO:0005506">
    <property type="term" value="F:iron ion binding"/>
    <property type="evidence" value="ECO:0007669"/>
    <property type="project" value="UniProtKB-UniRule"/>
</dbReference>